<dbReference type="Pfam" id="PF22936">
    <property type="entry name" value="Pol_BBD"/>
    <property type="match status" value="1"/>
</dbReference>
<evidence type="ECO:0000256" key="1">
    <source>
        <dbReference type="PROSITE-ProRule" id="PRU00047"/>
    </source>
</evidence>
<evidence type="ECO:0000259" key="2">
    <source>
        <dbReference type="PROSITE" id="PS50158"/>
    </source>
</evidence>
<keyword evidence="4" id="KW-1185">Reference proteome</keyword>
<gene>
    <name evidence="3" type="primary">POLX_1</name>
    <name evidence="3" type="ORF">Bhyg_04503</name>
</gene>
<keyword evidence="1" id="KW-0479">Metal-binding</keyword>
<dbReference type="Pfam" id="PF00098">
    <property type="entry name" value="zf-CCHC"/>
    <property type="match status" value="1"/>
</dbReference>
<proteinExistence type="predicted"/>
<dbReference type="PANTHER" id="PTHR47481:SF7">
    <property type="entry name" value="CCHC-TYPE DOMAIN-CONTAINING PROTEIN"/>
    <property type="match status" value="1"/>
</dbReference>
<accession>A0A9Q0S8E7</accession>
<name>A0A9Q0S8E7_9DIPT</name>
<feature type="non-terminal residue" evidence="3">
    <location>
        <position position="1"/>
    </location>
</feature>
<dbReference type="AlphaFoldDB" id="A0A9Q0S8E7"/>
<dbReference type="OrthoDB" id="7765198at2759"/>
<dbReference type="Gene3D" id="4.10.60.10">
    <property type="entry name" value="Zinc finger, CCHC-type"/>
    <property type="match status" value="1"/>
</dbReference>
<evidence type="ECO:0000313" key="4">
    <source>
        <dbReference type="Proteomes" id="UP001151699"/>
    </source>
</evidence>
<dbReference type="PROSITE" id="PS50158">
    <property type="entry name" value="ZF_CCHC"/>
    <property type="match status" value="1"/>
</dbReference>
<dbReference type="InterPro" id="IPR054722">
    <property type="entry name" value="PolX-like_BBD"/>
</dbReference>
<keyword evidence="1" id="KW-0863">Zinc-finger</keyword>
<dbReference type="PANTHER" id="PTHR47481">
    <property type="match status" value="1"/>
</dbReference>
<evidence type="ECO:0000313" key="3">
    <source>
        <dbReference type="EMBL" id="KAJ6649269.1"/>
    </source>
</evidence>
<feature type="domain" description="CCHC-type" evidence="2">
    <location>
        <begin position="193"/>
        <end position="208"/>
    </location>
</feature>
<dbReference type="Proteomes" id="UP001151699">
    <property type="component" value="Chromosome A"/>
</dbReference>
<dbReference type="GO" id="GO:0008270">
    <property type="term" value="F:zinc ion binding"/>
    <property type="evidence" value="ECO:0007669"/>
    <property type="project" value="UniProtKB-KW"/>
</dbReference>
<dbReference type="Pfam" id="PF14223">
    <property type="entry name" value="Retrotran_gag_2"/>
    <property type="match status" value="1"/>
</dbReference>
<dbReference type="SUPFAM" id="SSF57756">
    <property type="entry name" value="Retrovirus zinc finger-like domains"/>
    <property type="match status" value="1"/>
</dbReference>
<dbReference type="InterPro" id="IPR036875">
    <property type="entry name" value="Znf_CCHC_sf"/>
</dbReference>
<sequence length="460" mass="51029">AYLEHEGLWGCVTGTDTDQGKMVKTKSKLILLIKPINFSHIQHCTTPKQVWDVLKRTFDDNGLMRRVNLIRIMATTKLSDCVNMEAYVNLIMSTAHQLTDIGVILNDEWIGTFMLSGLPESYGPMIMALENSATVISSDAIKTKLLQEFTPSEQSNSSKAFSTFKKQASRKKGGKNWTTKSSEPSVGKSDIQCFACQQYGHKAFECPKKKKNTNETSSHVKVTKKGAFVVCPLGTSNDDDWFIDSASSYHMTSREDWLLNTTDGPIDQILAANNSTMKVQSAGEVLVDIDRDGFKSHQVSISNVLHVKELSSNLLSVSQLCKKGHKVIFTNEGCQIFDNDSDLVATGRHVHNMYVLNLSPHRCLFTSTNKQSLLWRQRLGHLNLQDLSKLKSVANGIDFATPKKDKIEFGTADTLTTVRSIRSGMTSNELVSSFLLMLVSFISLGKSKPFVTERPSRGGG</sequence>
<reference evidence="3" key="1">
    <citation type="submission" date="2022-07" db="EMBL/GenBank/DDBJ databases">
        <authorList>
            <person name="Trinca V."/>
            <person name="Uliana J.V.C."/>
            <person name="Torres T.T."/>
            <person name="Ward R.J."/>
            <person name="Monesi N."/>
        </authorList>
    </citation>
    <scope>NUCLEOTIDE SEQUENCE</scope>
    <source>
        <strain evidence="3">HSMRA1968</strain>
        <tissue evidence="3">Whole embryos</tissue>
    </source>
</reference>
<dbReference type="InterPro" id="IPR001878">
    <property type="entry name" value="Znf_CCHC"/>
</dbReference>
<protein>
    <submittedName>
        <fullName evidence="3">Retrovirus-related Pol polyprotein from transposon TNT 1-94</fullName>
    </submittedName>
</protein>
<comment type="caution">
    <text evidence="3">The sequence shown here is derived from an EMBL/GenBank/DDBJ whole genome shotgun (WGS) entry which is preliminary data.</text>
</comment>
<organism evidence="3 4">
    <name type="scientific">Pseudolycoriella hygida</name>
    <dbReference type="NCBI Taxonomy" id="35572"/>
    <lineage>
        <taxon>Eukaryota</taxon>
        <taxon>Metazoa</taxon>
        <taxon>Ecdysozoa</taxon>
        <taxon>Arthropoda</taxon>
        <taxon>Hexapoda</taxon>
        <taxon>Insecta</taxon>
        <taxon>Pterygota</taxon>
        <taxon>Neoptera</taxon>
        <taxon>Endopterygota</taxon>
        <taxon>Diptera</taxon>
        <taxon>Nematocera</taxon>
        <taxon>Sciaroidea</taxon>
        <taxon>Sciaridae</taxon>
        <taxon>Pseudolycoriella</taxon>
    </lineage>
</organism>
<dbReference type="GO" id="GO:0003676">
    <property type="term" value="F:nucleic acid binding"/>
    <property type="evidence" value="ECO:0007669"/>
    <property type="project" value="InterPro"/>
</dbReference>
<feature type="non-terminal residue" evidence="3">
    <location>
        <position position="460"/>
    </location>
</feature>
<dbReference type="EMBL" id="WJQU01000001">
    <property type="protein sequence ID" value="KAJ6649269.1"/>
    <property type="molecule type" value="Genomic_DNA"/>
</dbReference>
<keyword evidence="1" id="KW-0862">Zinc</keyword>